<evidence type="ECO:0000256" key="6">
    <source>
        <dbReference type="ARBA" id="ARBA00023264"/>
    </source>
</evidence>
<comment type="function">
    <text evidence="7">Catalyzes the reduction of the glycolytic intermediate dihydroxyacetone phosphate (DHAP) to sn-glycerol 3-phosphate (G3P), the key precursor for phospholipid synthesis.</text>
</comment>
<dbReference type="PRINTS" id="PR00077">
    <property type="entry name" value="GPDHDRGNASE"/>
</dbReference>
<evidence type="ECO:0000256" key="3">
    <source>
        <dbReference type="ARBA" id="ARBA00023002"/>
    </source>
</evidence>
<dbReference type="GO" id="GO:0046167">
    <property type="term" value="P:glycerol-3-phosphate biosynthetic process"/>
    <property type="evidence" value="ECO:0007669"/>
    <property type="project" value="UniProtKB-UniRule"/>
</dbReference>
<dbReference type="GO" id="GO:0006650">
    <property type="term" value="P:glycerophospholipid metabolic process"/>
    <property type="evidence" value="ECO:0007669"/>
    <property type="project" value="UniProtKB-UniRule"/>
</dbReference>
<feature type="domain" description="Glycerol-3-phosphate dehydrogenase NAD-dependent C-terminal" evidence="14">
    <location>
        <begin position="186"/>
        <end position="337"/>
    </location>
</feature>
<evidence type="ECO:0000256" key="11">
    <source>
        <dbReference type="RuleBase" id="RU000437"/>
    </source>
</evidence>
<feature type="binding site" evidence="10">
    <location>
        <begin position="8"/>
        <end position="13"/>
    </location>
    <ligand>
        <name>NAD(+)</name>
        <dbReference type="ChEBI" id="CHEBI:57540"/>
    </ligand>
</feature>
<evidence type="ECO:0000259" key="14">
    <source>
        <dbReference type="Pfam" id="PF07479"/>
    </source>
</evidence>
<dbReference type="Proteomes" id="UP000326354">
    <property type="component" value="Chromosome"/>
</dbReference>
<comment type="catalytic activity">
    <reaction evidence="7">
        <text>sn-glycerol 3-phosphate + NAD(+) = dihydroxyacetone phosphate + NADH + H(+)</text>
        <dbReference type="Rhea" id="RHEA:11092"/>
        <dbReference type="ChEBI" id="CHEBI:15378"/>
        <dbReference type="ChEBI" id="CHEBI:57540"/>
        <dbReference type="ChEBI" id="CHEBI:57597"/>
        <dbReference type="ChEBI" id="CHEBI:57642"/>
        <dbReference type="ChEBI" id="CHEBI:57945"/>
        <dbReference type="EC" id="1.1.1.94"/>
    </reaction>
</comment>
<dbReference type="EMBL" id="AP019860">
    <property type="protein sequence ID" value="BBM82692.1"/>
    <property type="molecule type" value="Genomic_DNA"/>
</dbReference>
<feature type="binding site" evidence="7">
    <location>
        <position position="297"/>
    </location>
    <ligand>
        <name>NADPH</name>
        <dbReference type="ChEBI" id="CHEBI:57783"/>
    </ligand>
</feature>
<protein>
    <recommendedName>
        <fullName evidence="7">Glycerol-3-phosphate dehydrogenase [NAD(P)+]</fullName>
        <ecNumber evidence="7">1.1.1.94</ecNumber>
    </recommendedName>
    <alternativeName>
        <fullName evidence="7">NAD(P)(+)-dependent glycerol-3-phosphate dehydrogenase</fullName>
    </alternativeName>
    <alternativeName>
        <fullName evidence="7">NAD(P)H-dependent dihydroxyacetone-phosphate reductase</fullName>
    </alternativeName>
</protein>
<dbReference type="InterPro" id="IPR006168">
    <property type="entry name" value="G3P_DH_NAD-dep"/>
</dbReference>
<dbReference type="GO" id="GO:0051287">
    <property type="term" value="F:NAD binding"/>
    <property type="evidence" value="ECO:0007669"/>
    <property type="project" value="InterPro"/>
</dbReference>
<dbReference type="NCBIfam" id="NF000940">
    <property type="entry name" value="PRK00094.1-2"/>
    <property type="match status" value="1"/>
</dbReference>
<evidence type="ECO:0000256" key="4">
    <source>
        <dbReference type="ARBA" id="ARBA00023098"/>
    </source>
</evidence>
<gene>
    <name evidence="7" type="primary">gpsA</name>
    <name evidence="15" type="ORF">UABAM_01035</name>
</gene>
<dbReference type="RefSeq" id="WP_151966928.1">
    <property type="nucleotide sequence ID" value="NZ_AP019860.1"/>
</dbReference>
<feature type="binding site" evidence="7">
    <location>
        <position position="260"/>
    </location>
    <ligand>
        <name>NADPH</name>
        <dbReference type="ChEBI" id="CHEBI:57783"/>
    </ligand>
</feature>
<feature type="binding site" evidence="7">
    <location>
        <position position="11"/>
    </location>
    <ligand>
        <name>NADPH</name>
        <dbReference type="ChEBI" id="CHEBI:57783"/>
    </ligand>
</feature>
<dbReference type="InterPro" id="IPR006109">
    <property type="entry name" value="G3P_DH_NAD-dep_C"/>
</dbReference>
<keyword evidence="7" id="KW-0963">Cytoplasm</keyword>
<dbReference type="EC" id="1.1.1.94" evidence="7"/>
<feature type="binding site" evidence="9">
    <location>
        <position position="110"/>
    </location>
    <ligand>
        <name>substrate</name>
    </ligand>
</feature>
<dbReference type="InterPro" id="IPR013328">
    <property type="entry name" value="6PGD_dom2"/>
</dbReference>
<evidence type="ECO:0000259" key="13">
    <source>
        <dbReference type="Pfam" id="PF01210"/>
    </source>
</evidence>
<feature type="binding site" evidence="7">
    <location>
        <position position="259"/>
    </location>
    <ligand>
        <name>sn-glycerol 3-phosphate</name>
        <dbReference type="ChEBI" id="CHEBI:57597"/>
    </ligand>
</feature>
<feature type="active site" description="Proton acceptor" evidence="7 8">
    <location>
        <position position="197"/>
    </location>
</feature>
<dbReference type="SUPFAM" id="SSF51735">
    <property type="entry name" value="NAD(P)-binding Rossmann-fold domains"/>
    <property type="match status" value="1"/>
</dbReference>
<feature type="binding site" evidence="7">
    <location>
        <position position="261"/>
    </location>
    <ligand>
        <name>sn-glycerol 3-phosphate</name>
        <dbReference type="ChEBI" id="CHEBI:57597"/>
    </ligand>
</feature>
<reference evidence="15 16" key="1">
    <citation type="submission" date="2019-08" db="EMBL/GenBank/DDBJ databases">
        <title>Complete genome sequence of Candidatus Uab amorphum.</title>
        <authorList>
            <person name="Shiratori T."/>
            <person name="Suzuki S."/>
            <person name="Kakizawa Y."/>
            <person name="Ishida K."/>
        </authorList>
    </citation>
    <scope>NUCLEOTIDE SEQUENCE [LARGE SCALE GENOMIC DNA]</scope>
    <source>
        <strain evidence="15 16">SRT547</strain>
    </source>
</reference>
<evidence type="ECO:0000256" key="1">
    <source>
        <dbReference type="ARBA" id="ARBA00011009"/>
    </source>
</evidence>
<organism evidence="15 16">
    <name type="scientific">Uabimicrobium amorphum</name>
    <dbReference type="NCBI Taxonomy" id="2596890"/>
    <lineage>
        <taxon>Bacteria</taxon>
        <taxon>Pseudomonadati</taxon>
        <taxon>Planctomycetota</taxon>
        <taxon>Candidatus Uabimicrobiia</taxon>
        <taxon>Candidatus Uabimicrobiales</taxon>
        <taxon>Candidatus Uabimicrobiaceae</taxon>
        <taxon>Candidatus Uabimicrobium</taxon>
    </lineage>
</organism>
<evidence type="ECO:0000256" key="12">
    <source>
        <dbReference type="RuleBase" id="RU000439"/>
    </source>
</evidence>
<feature type="binding site" evidence="7">
    <location>
        <position position="260"/>
    </location>
    <ligand>
        <name>sn-glycerol 3-phosphate</name>
        <dbReference type="ChEBI" id="CHEBI:57597"/>
    </ligand>
</feature>
<dbReference type="Pfam" id="PF07479">
    <property type="entry name" value="NAD_Gly3P_dh_C"/>
    <property type="match status" value="1"/>
</dbReference>
<feature type="binding site" evidence="7">
    <location>
        <position position="110"/>
    </location>
    <ligand>
        <name>sn-glycerol 3-phosphate</name>
        <dbReference type="ChEBI" id="CHEBI:57597"/>
    </ligand>
</feature>
<dbReference type="GO" id="GO:0141152">
    <property type="term" value="F:glycerol-3-phosphate dehydrogenase (NAD+) activity"/>
    <property type="evidence" value="ECO:0007669"/>
    <property type="project" value="RHEA"/>
</dbReference>
<dbReference type="AlphaFoldDB" id="A0A5S9F313"/>
<dbReference type="GO" id="GO:0005829">
    <property type="term" value="C:cytosol"/>
    <property type="evidence" value="ECO:0007669"/>
    <property type="project" value="TreeGrafter"/>
</dbReference>
<feature type="binding site" evidence="7">
    <location>
        <position position="142"/>
    </location>
    <ligand>
        <name>sn-glycerol 3-phosphate</name>
        <dbReference type="ChEBI" id="CHEBI:57597"/>
    </ligand>
</feature>
<feature type="binding site" evidence="7">
    <location>
        <position position="37"/>
    </location>
    <ligand>
        <name>NADPH</name>
        <dbReference type="ChEBI" id="CHEBI:57783"/>
    </ligand>
</feature>
<feature type="binding site" evidence="7">
    <location>
        <position position="250"/>
    </location>
    <ligand>
        <name>sn-glycerol 3-phosphate</name>
        <dbReference type="ChEBI" id="CHEBI:57597"/>
    </ligand>
</feature>
<dbReference type="InterPro" id="IPR008927">
    <property type="entry name" value="6-PGluconate_DH-like_C_sf"/>
</dbReference>
<feature type="binding site" evidence="7">
    <location>
        <position position="12"/>
    </location>
    <ligand>
        <name>NADPH</name>
        <dbReference type="ChEBI" id="CHEBI:57783"/>
    </ligand>
</feature>
<feature type="binding site" evidence="7">
    <location>
        <position position="110"/>
    </location>
    <ligand>
        <name>NADPH</name>
        <dbReference type="ChEBI" id="CHEBI:57783"/>
    </ligand>
</feature>
<evidence type="ECO:0000256" key="2">
    <source>
        <dbReference type="ARBA" id="ARBA00022516"/>
    </source>
</evidence>
<keyword evidence="2 7" id="KW-0444">Lipid biosynthesis</keyword>
<keyword evidence="3 7" id="KW-0560">Oxidoreductase</keyword>
<name>A0A5S9F313_UABAM</name>
<keyword evidence="7 10" id="KW-0520">NAD</keyword>
<comment type="caution">
    <text evidence="7">Lacks conserved residue(s) required for the propagation of feature annotation.</text>
</comment>
<feature type="binding site" evidence="7">
    <location>
        <position position="146"/>
    </location>
    <ligand>
        <name>NADPH</name>
        <dbReference type="ChEBI" id="CHEBI:57783"/>
    </ligand>
</feature>
<comment type="similarity">
    <text evidence="1 7 11">Belongs to the NAD-dependent glycerol-3-phosphate dehydrogenase family.</text>
</comment>
<dbReference type="KEGG" id="uam:UABAM_01035"/>
<dbReference type="GO" id="GO:0008654">
    <property type="term" value="P:phospholipid biosynthetic process"/>
    <property type="evidence" value="ECO:0007669"/>
    <property type="project" value="UniProtKB-KW"/>
</dbReference>
<dbReference type="NCBIfam" id="NF000942">
    <property type="entry name" value="PRK00094.1-4"/>
    <property type="match status" value="1"/>
</dbReference>
<dbReference type="PANTHER" id="PTHR11728">
    <property type="entry name" value="GLYCEROL-3-PHOSPHATE DEHYDROGENASE"/>
    <property type="match status" value="1"/>
</dbReference>
<comment type="catalytic activity">
    <reaction evidence="7 12">
        <text>sn-glycerol 3-phosphate + NADP(+) = dihydroxyacetone phosphate + NADPH + H(+)</text>
        <dbReference type="Rhea" id="RHEA:11096"/>
        <dbReference type="ChEBI" id="CHEBI:15378"/>
        <dbReference type="ChEBI" id="CHEBI:57597"/>
        <dbReference type="ChEBI" id="CHEBI:57642"/>
        <dbReference type="ChEBI" id="CHEBI:57783"/>
        <dbReference type="ChEBI" id="CHEBI:58349"/>
        <dbReference type="EC" id="1.1.1.94"/>
    </reaction>
</comment>
<dbReference type="HAMAP" id="MF_00394">
    <property type="entry name" value="NAD_Glyc3P_dehydrog"/>
    <property type="match status" value="1"/>
</dbReference>
<dbReference type="GO" id="GO:0046168">
    <property type="term" value="P:glycerol-3-phosphate catabolic process"/>
    <property type="evidence" value="ECO:0007669"/>
    <property type="project" value="InterPro"/>
</dbReference>
<evidence type="ECO:0000313" key="16">
    <source>
        <dbReference type="Proteomes" id="UP000326354"/>
    </source>
</evidence>
<dbReference type="Pfam" id="PF01210">
    <property type="entry name" value="NAD_Gly3P_dh_N"/>
    <property type="match status" value="1"/>
</dbReference>
<comment type="subcellular location">
    <subcellularLocation>
        <location evidence="7">Cytoplasm</location>
    </subcellularLocation>
</comment>
<dbReference type="GO" id="GO:0141153">
    <property type="term" value="F:glycerol-3-phosphate dehydrogenase (NADP+) activity"/>
    <property type="evidence" value="ECO:0007669"/>
    <property type="project" value="RHEA"/>
</dbReference>
<dbReference type="Gene3D" id="3.40.50.720">
    <property type="entry name" value="NAD(P)-binding Rossmann-like Domain"/>
    <property type="match status" value="1"/>
</dbReference>
<keyword evidence="5 7" id="KW-0594">Phospholipid biosynthesis</keyword>
<feature type="binding site" evidence="9">
    <location>
        <begin position="260"/>
        <end position="261"/>
    </location>
    <ligand>
        <name>substrate</name>
    </ligand>
</feature>
<keyword evidence="4 7" id="KW-0443">Lipid metabolism</keyword>
<accession>A0A5S9F313</accession>
<feature type="binding site" evidence="10">
    <location>
        <position position="294"/>
    </location>
    <ligand>
        <name>NAD(+)</name>
        <dbReference type="ChEBI" id="CHEBI:57540"/>
    </ligand>
</feature>
<evidence type="ECO:0000313" key="15">
    <source>
        <dbReference type="EMBL" id="BBM82692.1"/>
    </source>
</evidence>
<dbReference type="UniPathway" id="UPA00940"/>
<keyword evidence="6 7" id="KW-1208">Phospholipid metabolism</keyword>
<dbReference type="GO" id="GO:0005975">
    <property type="term" value="P:carbohydrate metabolic process"/>
    <property type="evidence" value="ECO:0007669"/>
    <property type="project" value="InterPro"/>
</dbReference>
<feature type="binding site" evidence="7">
    <location>
        <position position="54"/>
    </location>
    <ligand>
        <name>NADPH</name>
        <dbReference type="ChEBI" id="CHEBI:57783"/>
    </ligand>
</feature>
<dbReference type="SUPFAM" id="SSF48179">
    <property type="entry name" value="6-phosphogluconate dehydrogenase C-terminal domain-like"/>
    <property type="match status" value="1"/>
</dbReference>
<keyword evidence="7" id="KW-0521">NADP</keyword>
<keyword evidence="7" id="KW-0547">Nucleotide-binding</keyword>
<dbReference type="OrthoDB" id="9812273at2"/>
<evidence type="ECO:0000256" key="10">
    <source>
        <dbReference type="PIRSR" id="PIRSR000114-3"/>
    </source>
</evidence>
<comment type="pathway">
    <text evidence="7">Membrane lipid metabolism; glycerophospholipid metabolism.</text>
</comment>
<feature type="domain" description="Glycerol-3-phosphate dehydrogenase NAD-dependent N-terminal" evidence="13">
    <location>
        <begin position="3"/>
        <end position="165"/>
    </location>
</feature>
<proteinExistence type="inferred from homology"/>
<dbReference type="InterPro" id="IPR011128">
    <property type="entry name" value="G3P_DH_NAD-dep_N"/>
</dbReference>
<keyword evidence="16" id="KW-1185">Reference proteome</keyword>
<sequence>MKKIAVLGAGSYGTATAYHLAKKYENDANYSICIYARDKKIVEEINRDHTNKKYTQTPLPHNLVAHDNLQQAVDKADYTIMGVPAQSMRSVAKELAPIIRHKTIIINLAKGLEVGSFKRMSQIISEELQAVKHLCSITSLGGPAFSKDIFAHHPIGVALGGKNNKILHEIRLLFDTETFDVKITKDVIGVELGGALKNVFGIMAGIMSGTDMGSSINGDYLTRSIVDMKAIASFMGARRATLDGRAGLGDLAITCTEGSRNFRFGREFAKQHQKNSSLPIDELLQNTLEALNIKTVEGFYTLDPLYQLCESINMFVPIVNNLYKMLYKNDCSPEEAVHRYRIRDKIRSREARLTISRVLSFLFPRIWYRRERGFFGVKNL</sequence>
<feature type="binding site" evidence="7">
    <location>
        <position position="197"/>
    </location>
    <ligand>
        <name>sn-glycerol 3-phosphate</name>
        <dbReference type="ChEBI" id="CHEBI:57597"/>
    </ligand>
</feature>
<dbReference type="PIRSF" id="PIRSF000114">
    <property type="entry name" value="Glycerol-3-P_dh"/>
    <property type="match status" value="1"/>
</dbReference>
<evidence type="ECO:0000256" key="8">
    <source>
        <dbReference type="PIRSR" id="PIRSR000114-1"/>
    </source>
</evidence>
<feature type="binding site" evidence="10">
    <location>
        <position position="260"/>
    </location>
    <ligand>
        <name>NAD(+)</name>
        <dbReference type="ChEBI" id="CHEBI:57540"/>
    </ligand>
</feature>
<evidence type="ECO:0000256" key="7">
    <source>
        <dbReference type="HAMAP-Rule" id="MF_00394"/>
    </source>
</evidence>
<dbReference type="PANTHER" id="PTHR11728:SF1">
    <property type="entry name" value="GLYCEROL-3-PHOSPHATE DEHYDROGENASE [NAD(+)] 2, CHLOROPLASTIC"/>
    <property type="match status" value="1"/>
</dbReference>
<dbReference type="InterPro" id="IPR036291">
    <property type="entry name" value="NAD(P)-bd_dom_sf"/>
</dbReference>
<dbReference type="Gene3D" id="1.10.1040.10">
    <property type="entry name" value="N-(1-d-carboxylethyl)-l-norvaline Dehydrogenase, domain 2"/>
    <property type="match status" value="1"/>
</dbReference>
<evidence type="ECO:0000256" key="9">
    <source>
        <dbReference type="PIRSR" id="PIRSR000114-2"/>
    </source>
</evidence>
<evidence type="ECO:0000256" key="5">
    <source>
        <dbReference type="ARBA" id="ARBA00023209"/>
    </source>
</evidence>